<dbReference type="EMBL" id="JAOQKC010000004">
    <property type="protein sequence ID" value="MCU6696061.1"/>
    <property type="molecule type" value="Genomic_DNA"/>
</dbReference>
<keyword evidence="5" id="KW-1185">Reference proteome</keyword>
<sequence length="421" mass="45442">MTGFFREMVKCIAVSILAVLMALLVGGALWAAEGFPLPGKSAEAVAEAGQDSPENTDGENEGKLSVEVPTVTVVQPKVQDNGVGENTPESDVPDTSIDSETESAKPDAQEPKEDVTLLFAGDLFLTDILQEKYDRNGISAAAAPELLDVTRGADIFMLNQEFPFGTTGEAVEDKEYTFRVDPKYVSVLPELGADIVTLANNHMLDFGREPLRETLSALDGAGILHVGAGLNLEEASSLKTIEAGGWTIGFLGATRVIPDHSWTASRSNSGLFTTYDPTKLLEEIQAAKETCDYVVVYVHWGVERNTEPEDYQKTLARQYIDAGADAVIGAHPHVLQGIEYYHGKPIFYSLGNFIFANRAYETMMAELTLTDSGVDVRVIPCVSTANQMGLMNSGERAGFYDRLQGLCFGGIAIDEGGRVPE</sequence>
<evidence type="ECO:0000256" key="1">
    <source>
        <dbReference type="ARBA" id="ARBA00005662"/>
    </source>
</evidence>
<evidence type="ECO:0000313" key="5">
    <source>
        <dbReference type="Proteomes" id="UP001652461"/>
    </source>
</evidence>
<proteinExistence type="inferred from homology"/>
<dbReference type="PANTHER" id="PTHR33393">
    <property type="entry name" value="POLYGLUTAMINE SYNTHESIS ACCESSORY PROTEIN RV0574C-RELATED"/>
    <property type="match status" value="1"/>
</dbReference>
<evidence type="ECO:0000256" key="2">
    <source>
        <dbReference type="SAM" id="MobiDB-lite"/>
    </source>
</evidence>
<dbReference type="InterPro" id="IPR029052">
    <property type="entry name" value="Metallo-depent_PP-like"/>
</dbReference>
<protein>
    <submittedName>
        <fullName evidence="4">CapA family protein</fullName>
    </submittedName>
</protein>
<dbReference type="SUPFAM" id="SSF56300">
    <property type="entry name" value="Metallo-dependent phosphatases"/>
    <property type="match status" value="1"/>
</dbReference>
<dbReference type="RefSeq" id="WP_158362180.1">
    <property type="nucleotide sequence ID" value="NZ_JAOQKC010000004.1"/>
</dbReference>
<dbReference type="PANTHER" id="PTHR33393:SF13">
    <property type="entry name" value="PGA BIOSYNTHESIS PROTEIN CAPA"/>
    <property type="match status" value="1"/>
</dbReference>
<feature type="region of interest" description="Disordered" evidence="2">
    <location>
        <begin position="43"/>
        <end position="111"/>
    </location>
</feature>
<accession>A0ABT2RUR4</accession>
<name>A0ABT2RUR4_9FIRM</name>
<dbReference type="InterPro" id="IPR019079">
    <property type="entry name" value="Capsule_synth_CapA"/>
</dbReference>
<dbReference type="Pfam" id="PF09587">
    <property type="entry name" value="PGA_cap"/>
    <property type="match status" value="1"/>
</dbReference>
<dbReference type="Gene3D" id="3.60.21.10">
    <property type="match status" value="1"/>
</dbReference>
<dbReference type="Proteomes" id="UP001652461">
    <property type="component" value="Unassembled WGS sequence"/>
</dbReference>
<evidence type="ECO:0000259" key="3">
    <source>
        <dbReference type="SMART" id="SM00854"/>
    </source>
</evidence>
<comment type="caution">
    <text evidence="4">The sequence shown here is derived from an EMBL/GenBank/DDBJ whole genome shotgun (WGS) entry which is preliminary data.</text>
</comment>
<comment type="similarity">
    <text evidence="1">Belongs to the CapA family.</text>
</comment>
<gene>
    <name evidence="4" type="ORF">OCV63_04010</name>
</gene>
<evidence type="ECO:0000313" key="4">
    <source>
        <dbReference type="EMBL" id="MCU6696061.1"/>
    </source>
</evidence>
<dbReference type="InterPro" id="IPR052169">
    <property type="entry name" value="CW_Biosynth-Accessory"/>
</dbReference>
<feature type="domain" description="Capsule synthesis protein CapA" evidence="3">
    <location>
        <begin position="116"/>
        <end position="357"/>
    </location>
</feature>
<dbReference type="CDD" id="cd07381">
    <property type="entry name" value="MPP_CapA"/>
    <property type="match status" value="1"/>
</dbReference>
<organism evidence="4 5">
    <name type="scientific">Laedolimicola ammoniilytica</name>
    <dbReference type="NCBI Taxonomy" id="2981771"/>
    <lineage>
        <taxon>Bacteria</taxon>
        <taxon>Bacillati</taxon>
        <taxon>Bacillota</taxon>
        <taxon>Clostridia</taxon>
        <taxon>Lachnospirales</taxon>
        <taxon>Lachnospiraceae</taxon>
        <taxon>Laedolimicola</taxon>
    </lineage>
</organism>
<reference evidence="4 5" key="1">
    <citation type="journal article" date="2021" name="ISME Commun">
        <title>Automated analysis of genomic sequences facilitates high-throughput and comprehensive description of bacteria.</title>
        <authorList>
            <person name="Hitch T.C.A."/>
        </authorList>
    </citation>
    <scope>NUCLEOTIDE SEQUENCE [LARGE SCALE GENOMIC DNA]</scope>
    <source>
        <strain evidence="4 5">Sanger_04</strain>
    </source>
</reference>
<feature type="compositionally biased region" description="Low complexity" evidence="2">
    <location>
        <begin position="66"/>
        <end position="79"/>
    </location>
</feature>
<dbReference type="SMART" id="SM00854">
    <property type="entry name" value="PGA_cap"/>
    <property type="match status" value="1"/>
</dbReference>
<feature type="compositionally biased region" description="Basic and acidic residues" evidence="2">
    <location>
        <begin position="102"/>
        <end position="111"/>
    </location>
</feature>